<reference evidence="3 4" key="1">
    <citation type="submission" date="2018-09" db="EMBL/GenBank/DDBJ databases">
        <authorList>
            <person name="Tagini F."/>
        </authorList>
    </citation>
    <scope>NUCLEOTIDE SEQUENCE [LARGE SCALE GENOMIC DNA]</scope>
    <source>
        <strain evidence="2 3">MK4</strain>
        <strain evidence="1 4">MK42</strain>
    </source>
</reference>
<dbReference type="AlphaFoldDB" id="A0AB38V2N3"/>
<organism evidence="1 4">
    <name type="scientific">Mycobacterium persicum</name>
    <dbReference type="NCBI Taxonomy" id="1487726"/>
    <lineage>
        <taxon>Bacteria</taxon>
        <taxon>Bacillati</taxon>
        <taxon>Actinomycetota</taxon>
        <taxon>Actinomycetes</taxon>
        <taxon>Mycobacteriales</taxon>
        <taxon>Mycobacteriaceae</taxon>
        <taxon>Mycobacterium</taxon>
    </lineage>
</organism>
<dbReference type="Proteomes" id="UP000271464">
    <property type="component" value="Unassembled WGS sequence"/>
</dbReference>
<evidence type="ECO:0000313" key="2">
    <source>
        <dbReference type="EMBL" id="VBA32776.1"/>
    </source>
</evidence>
<gene>
    <name evidence="1" type="ORF">LAUMK42_05577</name>
    <name evidence="2" type="ORF">LAUMK4_05806</name>
</gene>
<accession>A0AB38V2N3</accession>
<dbReference type="EMBL" id="UPHM01000165">
    <property type="protein sequence ID" value="VBA32776.1"/>
    <property type="molecule type" value="Genomic_DNA"/>
</dbReference>
<dbReference type="EMBL" id="UPHL01000173">
    <property type="protein sequence ID" value="VAZ86724.1"/>
    <property type="molecule type" value="Genomic_DNA"/>
</dbReference>
<evidence type="ECO:0000313" key="4">
    <source>
        <dbReference type="Proteomes" id="UP000279331"/>
    </source>
</evidence>
<protein>
    <submittedName>
        <fullName evidence="1">Uncharacterized protein</fullName>
    </submittedName>
</protein>
<sequence length="43" mass="4337">MGPISLVIPTPIVVFGPPISALTSGKVPVISFGESMGPSSKLK</sequence>
<name>A0AB38V2N3_9MYCO</name>
<keyword evidence="3" id="KW-1185">Reference proteome</keyword>
<comment type="caution">
    <text evidence="1">The sequence shown here is derived from an EMBL/GenBank/DDBJ whole genome shotgun (WGS) entry which is preliminary data.</text>
</comment>
<dbReference type="Proteomes" id="UP000279331">
    <property type="component" value="Unassembled WGS sequence"/>
</dbReference>
<evidence type="ECO:0000313" key="3">
    <source>
        <dbReference type="Proteomes" id="UP000271464"/>
    </source>
</evidence>
<proteinExistence type="predicted"/>
<evidence type="ECO:0000313" key="1">
    <source>
        <dbReference type="EMBL" id="VAZ86724.1"/>
    </source>
</evidence>